<dbReference type="RefSeq" id="WP_157728656.1">
    <property type="nucleotide sequence ID" value="NZ_LT629732.1"/>
</dbReference>
<keyword evidence="1" id="KW-0812">Transmembrane</keyword>
<feature type="transmembrane region" description="Helical" evidence="1">
    <location>
        <begin position="104"/>
        <end position="124"/>
    </location>
</feature>
<dbReference type="OrthoDB" id="5174999at2"/>
<protein>
    <submittedName>
        <fullName evidence="2">Uncharacterized protein</fullName>
    </submittedName>
</protein>
<dbReference type="STRING" id="117157.SAMN04489717_3779"/>
<proteinExistence type="predicted"/>
<dbReference type="Proteomes" id="UP000198983">
    <property type="component" value="Chromosome I"/>
</dbReference>
<reference evidence="2 3" key="1">
    <citation type="submission" date="2016-10" db="EMBL/GenBank/DDBJ databases">
        <authorList>
            <person name="de Groot N.N."/>
        </authorList>
    </citation>
    <scope>NUCLEOTIDE SEQUENCE [LARGE SCALE GENOMIC DNA]</scope>
    <source>
        <strain evidence="2 3">DSM 22024</strain>
    </source>
</reference>
<evidence type="ECO:0000313" key="3">
    <source>
        <dbReference type="Proteomes" id="UP000198983"/>
    </source>
</evidence>
<dbReference type="EMBL" id="LT629732">
    <property type="protein sequence ID" value="SDS76113.1"/>
    <property type="molecule type" value="Genomic_DNA"/>
</dbReference>
<name>A0A1H1UUG7_9ACTN</name>
<feature type="transmembrane region" description="Helical" evidence="1">
    <location>
        <begin position="66"/>
        <end position="84"/>
    </location>
</feature>
<keyword evidence="1" id="KW-0472">Membrane</keyword>
<organism evidence="2 3">
    <name type="scientific">Actinopolymorpha singaporensis</name>
    <dbReference type="NCBI Taxonomy" id="117157"/>
    <lineage>
        <taxon>Bacteria</taxon>
        <taxon>Bacillati</taxon>
        <taxon>Actinomycetota</taxon>
        <taxon>Actinomycetes</taxon>
        <taxon>Propionibacteriales</taxon>
        <taxon>Actinopolymorphaceae</taxon>
        <taxon>Actinopolymorpha</taxon>
    </lineage>
</organism>
<feature type="transmembrane region" description="Helical" evidence="1">
    <location>
        <begin position="27"/>
        <end position="46"/>
    </location>
</feature>
<keyword evidence="1" id="KW-1133">Transmembrane helix</keyword>
<sequence length="282" mass="29797">MDARLGPFRKAVRKAIYKLGPTRWSPLAFLVYQVAWIVALVALMTAATRGQAAPPSYNWDHVVPLWVPWAGALGGSTISVVGVVGHSREWDGLGFAYWHLARPILGMITGSVAVLALLFVLKGIAPDVIPASNENYTAGGTAVLFVIAFVVGYREETFRELVKRVVDVLLGPGEKAATQRLALVPGVLLLQAEAAVGGSVSGSVTLFNNTQDTFDLKSAKLTITGGPEFTVGWPDNGPVGPGDARAINVVWTPGGSPLPSEQILRVDVGGYTLTSTVRATVP</sequence>
<gene>
    <name evidence="2" type="ORF">SAMN04489717_3779</name>
</gene>
<evidence type="ECO:0000313" key="2">
    <source>
        <dbReference type="EMBL" id="SDS76113.1"/>
    </source>
</evidence>
<accession>A0A1H1UUG7</accession>
<keyword evidence="3" id="KW-1185">Reference proteome</keyword>
<feature type="transmembrane region" description="Helical" evidence="1">
    <location>
        <begin position="136"/>
        <end position="154"/>
    </location>
</feature>
<evidence type="ECO:0000256" key="1">
    <source>
        <dbReference type="SAM" id="Phobius"/>
    </source>
</evidence>
<dbReference type="AlphaFoldDB" id="A0A1H1UUG7"/>